<evidence type="ECO:0000313" key="4">
    <source>
        <dbReference type="EMBL" id="GAA1868540.1"/>
    </source>
</evidence>
<comment type="caution">
    <text evidence="4">The sequence shown here is derived from an EMBL/GenBank/DDBJ whole genome shotgun (WGS) entry which is preliminary data.</text>
</comment>
<feature type="transmembrane region" description="Helical" evidence="2">
    <location>
        <begin position="202"/>
        <end position="222"/>
    </location>
</feature>
<dbReference type="InterPro" id="IPR036271">
    <property type="entry name" value="Tet_transcr_reg_TetR-rel_C_sf"/>
</dbReference>
<evidence type="ECO:0000313" key="5">
    <source>
        <dbReference type="Proteomes" id="UP001501094"/>
    </source>
</evidence>
<dbReference type="EMBL" id="BAAANL010000005">
    <property type="protein sequence ID" value="GAA1868540.1"/>
    <property type="molecule type" value="Genomic_DNA"/>
</dbReference>
<dbReference type="InterPro" id="IPR009057">
    <property type="entry name" value="Homeodomain-like_sf"/>
</dbReference>
<evidence type="ECO:0000256" key="2">
    <source>
        <dbReference type="SAM" id="Phobius"/>
    </source>
</evidence>
<protein>
    <submittedName>
        <fullName evidence="4">TetR/AcrR family transcriptional regulator</fullName>
    </submittedName>
</protein>
<keyword evidence="1" id="KW-0238">DNA-binding</keyword>
<evidence type="ECO:0000256" key="1">
    <source>
        <dbReference type="ARBA" id="ARBA00023125"/>
    </source>
</evidence>
<dbReference type="Gene3D" id="1.10.357.10">
    <property type="entry name" value="Tetracycline Repressor, domain 2"/>
    <property type="match status" value="1"/>
</dbReference>
<reference evidence="4 5" key="1">
    <citation type="journal article" date="2019" name="Int. J. Syst. Evol. Microbiol.">
        <title>The Global Catalogue of Microorganisms (GCM) 10K type strain sequencing project: providing services to taxonomists for standard genome sequencing and annotation.</title>
        <authorList>
            <consortium name="The Broad Institute Genomics Platform"/>
            <consortium name="The Broad Institute Genome Sequencing Center for Infectious Disease"/>
            <person name="Wu L."/>
            <person name="Ma J."/>
        </authorList>
    </citation>
    <scope>NUCLEOTIDE SEQUENCE [LARGE SCALE GENOMIC DNA]</scope>
    <source>
        <strain evidence="4 5">JCM 14326</strain>
    </source>
</reference>
<dbReference type="PANTHER" id="PTHR30055:SF243">
    <property type="entry name" value="HTH-TYPE TRANSCRIPTIONAL REGULATOR RV1816"/>
    <property type="match status" value="1"/>
</dbReference>
<proteinExistence type="predicted"/>
<keyword evidence="2" id="KW-0812">Transmembrane</keyword>
<dbReference type="PANTHER" id="PTHR30055">
    <property type="entry name" value="HTH-TYPE TRANSCRIPTIONAL REGULATOR RUTR"/>
    <property type="match status" value="1"/>
</dbReference>
<keyword evidence="2" id="KW-0472">Membrane</keyword>
<dbReference type="Proteomes" id="UP001501094">
    <property type="component" value="Unassembled WGS sequence"/>
</dbReference>
<evidence type="ECO:0000259" key="3">
    <source>
        <dbReference type="Pfam" id="PF00440"/>
    </source>
</evidence>
<dbReference type="SUPFAM" id="SSF48498">
    <property type="entry name" value="Tetracyclin repressor-like, C-terminal domain"/>
    <property type="match status" value="1"/>
</dbReference>
<accession>A0ABN2NIS7</accession>
<dbReference type="SUPFAM" id="SSF46689">
    <property type="entry name" value="Homeodomain-like"/>
    <property type="match status" value="1"/>
</dbReference>
<keyword evidence="2" id="KW-1133">Transmembrane helix</keyword>
<dbReference type="Pfam" id="PF00440">
    <property type="entry name" value="TetR_N"/>
    <property type="match status" value="1"/>
</dbReference>
<dbReference type="RefSeq" id="WP_344104120.1">
    <property type="nucleotide sequence ID" value="NZ_BAAANL010000005.1"/>
</dbReference>
<keyword evidence="5" id="KW-1185">Reference proteome</keyword>
<feature type="domain" description="HTH tetR-type" evidence="3">
    <location>
        <begin position="25"/>
        <end position="71"/>
    </location>
</feature>
<dbReference type="InterPro" id="IPR001647">
    <property type="entry name" value="HTH_TetR"/>
</dbReference>
<gene>
    <name evidence="4" type="ORF">GCM10009751_28940</name>
</gene>
<dbReference type="InterPro" id="IPR050109">
    <property type="entry name" value="HTH-type_TetR-like_transc_reg"/>
</dbReference>
<name>A0ABN2NIS7_9MICO</name>
<sequence>MTTNTTTDAPALSGRHVEARRQAVDAARAIMIRSGGVTNVTIAAVAKALKFTSPALYRYFPGGRDELLRAVHHAALEDLAARMVTAREMQPRADVAAQLYALTHTVFCWSLAHPGEFSLLMGSDFHEIQEGSEESDREVATIVGGPYVPSFVTLMEQTDHSFWPAEHEVPAEMHPQIREHVKAIAPDLDIPLGLGYTWIRTWRAIFGVICMAAFGHLSFAFGDFRPMFDDMMAQALLMYGLEPSDAYVPAASAVAQV</sequence>
<organism evidence="4 5">
    <name type="scientific">Myceligenerans crystallogenes</name>
    <dbReference type="NCBI Taxonomy" id="316335"/>
    <lineage>
        <taxon>Bacteria</taxon>
        <taxon>Bacillati</taxon>
        <taxon>Actinomycetota</taxon>
        <taxon>Actinomycetes</taxon>
        <taxon>Micrococcales</taxon>
        <taxon>Promicromonosporaceae</taxon>
        <taxon>Myceligenerans</taxon>
    </lineage>
</organism>